<organism evidence="2">
    <name type="scientific">Salmonella enterica subsp. enterica serovar Karamoja</name>
    <dbReference type="NCBI Taxonomy" id="2500153"/>
    <lineage>
        <taxon>Bacteria</taxon>
        <taxon>Pseudomonadati</taxon>
        <taxon>Pseudomonadota</taxon>
        <taxon>Gammaproteobacteria</taxon>
        <taxon>Enterobacterales</taxon>
        <taxon>Enterobacteriaceae</taxon>
        <taxon>Salmonella</taxon>
    </lineage>
</organism>
<dbReference type="RefSeq" id="WP_168445616.1">
    <property type="nucleotide sequence ID" value="NZ_CP034699.1"/>
</dbReference>
<sequence length="160" mass="18197">MLILGTNDASSWLFQEAQKKAKGLRHIGCREEEVRGELILVHYSLLGIRPDFESRRYHWTTYISSTVPGTFFNTGMGMRYTDLYIIKLGMTSEDFDLLELPPPVINAGPTRRGFELALDITPQWLAGLGIDYPLSDKYMAHIPLDISSDDVFIARQERVS</sequence>
<reference evidence="2" key="1">
    <citation type="submission" date="2018-12" db="EMBL/GenBank/DDBJ databases">
        <title>Complete genome sequences of twenty non-typhoidal Salmonella isolates from Rwanda.</title>
        <authorList>
            <person name="Byukusenge M."/>
            <person name="Li L."/>
            <person name="Subhashinie K."/>
            <person name="Nzayirambaho M."/>
            <person name="Kuchipudi S.V."/>
            <person name="Jayarao B.M."/>
        </authorList>
    </citation>
    <scope>NUCLEOTIDE SEQUENCE</scope>
    <source>
        <strain evidence="1">RSE21</strain>
        <strain evidence="2">RSE40</strain>
        <plasmid evidence="1">pRSE21</plasmid>
        <plasmid evidence="2">pRSE40</plasmid>
    </source>
</reference>
<evidence type="ECO:0000313" key="2">
    <source>
        <dbReference type="EMBL" id="AZT44375.1"/>
    </source>
</evidence>
<proteinExistence type="predicted"/>
<accession>A0A3Q9MXB6</accession>
<gene>
    <name evidence="2" type="ORF">EL007_24250</name>
    <name evidence="1" type="ORF">ELZ88_24710</name>
</gene>
<evidence type="ECO:0000313" key="1">
    <source>
        <dbReference type="EMBL" id="AZT39723.1"/>
    </source>
</evidence>
<protein>
    <submittedName>
        <fullName evidence="2">Uncharacterized protein</fullName>
    </submittedName>
</protein>
<name>A0A3Q9MXB6_SALET</name>
<dbReference type="EMBL" id="CP034710">
    <property type="protein sequence ID" value="AZT39723.1"/>
    <property type="molecule type" value="Genomic_DNA"/>
</dbReference>
<dbReference type="AlphaFoldDB" id="A0A3Q9MXB6"/>
<dbReference type="EMBL" id="CP034699">
    <property type="protein sequence ID" value="AZT44375.1"/>
    <property type="molecule type" value="Genomic_DNA"/>
</dbReference>
<keyword evidence="2" id="KW-0614">Plasmid</keyword>
<geneLocation type="plasmid" evidence="1">
    <name>pRSE21</name>
</geneLocation>
<geneLocation type="plasmid" evidence="2">
    <name>pRSE40</name>
</geneLocation>